<comment type="caution">
    <text evidence="2">The sequence shown here is derived from an EMBL/GenBank/DDBJ whole genome shotgun (WGS) entry which is preliminary data.</text>
</comment>
<dbReference type="Gene3D" id="1.10.1200.10">
    <property type="entry name" value="ACP-like"/>
    <property type="match status" value="1"/>
</dbReference>
<reference evidence="2 3" key="1">
    <citation type="submission" date="2024-09" db="EMBL/GenBank/DDBJ databases">
        <authorList>
            <person name="Sun Q."/>
            <person name="Mori K."/>
        </authorList>
    </citation>
    <scope>NUCLEOTIDE SEQUENCE [LARGE SCALE GENOMIC DNA]</scope>
    <source>
        <strain evidence="2 3">TISTR 2452</strain>
    </source>
</reference>
<proteinExistence type="predicted"/>
<dbReference type="RefSeq" id="WP_377496605.1">
    <property type="nucleotide sequence ID" value="NZ_JBHMDO010000031.1"/>
</dbReference>
<dbReference type="InterPro" id="IPR009081">
    <property type="entry name" value="PP-bd_ACP"/>
</dbReference>
<name>A0ABV5KUF0_9BACL</name>
<evidence type="ECO:0000259" key="1">
    <source>
        <dbReference type="PROSITE" id="PS50075"/>
    </source>
</evidence>
<dbReference type="Proteomes" id="UP001589747">
    <property type="component" value="Unassembled WGS sequence"/>
</dbReference>
<dbReference type="Pfam" id="PF00550">
    <property type="entry name" value="PP-binding"/>
    <property type="match status" value="1"/>
</dbReference>
<evidence type="ECO:0000313" key="3">
    <source>
        <dbReference type="Proteomes" id="UP001589747"/>
    </source>
</evidence>
<protein>
    <submittedName>
        <fullName evidence="2">Phosphopantetheine-binding protein</fullName>
    </submittedName>
</protein>
<dbReference type="InterPro" id="IPR036736">
    <property type="entry name" value="ACP-like_sf"/>
</dbReference>
<sequence length="89" mass="10248">MDNRQLIMEELRGLLTENLELEVPETLVESMRLYDDLQIDSIMVLQLLVYIEEVFHVSIPDEGVNPENIQTIGSLAEMIESFRQAAVQQ</sequence>
<dbReference type="EMBL" id="JBHMDO010000031">
    <property type="protein sequence ID" value="MFB9327858.1"/>
    <property type="molecule type" value="Genomic_DNA"/>
</dbReference>
<keyword evidence="3" id="KW-1185">Reference proteome</keyword>
<organism evidence="2 3">
    <name type="scientific">Paenibacillus aurantiacus</name>
    <dbReference type="NCBI Taxonomy" id="1936118"/>
    <lineage>
        <taxon>Bacteria</taxon>
        <taxon>Bacillati</taxon>
        <taxon>Bacillota</taxon>
        <taxon>Bacilli</taxon>
        <taxon>Bacillales</taxon>
        <taxon>Paenibacillaceae</taxon>
        <taxon>Paenibacillus</taxon>
    </lineage>
</organism>
<accession>A0ABV5KUF0</accession>
<dbReference type="PROSITE" id="PS50075">
    <property type="entry name" value="CARRIER"/>
    <property type="match status" value="1"/>
</dbReference>
<gene>
    <name evidence="2" type="ORF">ACFFSY_18175</name>
</gene>
<feature type="domain" description="Carrier" evidence="1">
    <location>
        <begin position="5"/>
        <end position="83"/>
    </location>
</feature>
<evidence type="ECO:0000313" key="2">
    <source>
        <dbReference type="EMBL" id="MFB9327858.1"/>
    </source>
</evidence>
<dbReference type="SUPFAM" id="SSF47336">
    <property type="entry name" value="ACP-like"/>
    <property type="match status" value="1"/>
</dbReference>